<dbReference type="EMBL" id="JAPFFK010000011">
    <property type="protein sequence ID" value="KAJ6735334.1"/>
    <property type="molecule type" value="Genomic_DNA"/>
</dbReference>
<organism evidence="1 2">
    <name type="scientific">Salix purpurea</name>
    <name type="common">Purple osier willow</name>
    <dbReference type="NCBI Taxonomy" id="77065"/>
    <lineage>
        <taxon>Eukaryota</taxon>
        <taxon>Viridiplantae</taxon>
        <taxon>Streptophyta</taxon>
        <taxon>Embryophyta</taxon>
        <taxon>Tracheophyta</taxon>
        <taxon>Spermatophyta</taxon>
        <taxon>Magnoliopsida</taxon>
        <taxon>eudicotyledons</taxon>
        <taxon>Gunneridae</taxon>
        <taxon>Pentapetalae</taxon>
        <taxon>rosids</taxon>
        <taxon>fabids</taxon>
        <taxon>Malpighiales</taxon>
        <taxon>Salicaceae</taxon>
        <taxon>Saliceae</taxon>
        <taxon>Salix</taxon>
    </lineage>
</organism>
<keyword evidence="2" id="KW-1185">Reference proteome</keyword>
<evidence type="ECO:0000313" key="1">
    <source>
        <dbReference type="EMBL" id="KAJ6735334.1"/>
    </source>
</evidence>
<accession>A0A9Q0US13</accession>
<dbReference type="AlphaFoldDB" id="A0A9Q0US13"/>
<protein>
    <submittedName>
        <fullName evidence="1">Uncharacterized protein</fullName>
    </submittedName>
</protein>
<reference evidence="1" key="2">
    <citation type="journal article" date="2023" name="Int. J. Mol. Sci.">
        <title>De Novo Assembly and Annotation of 11 Diverse Shrub Willow (Salix) Genomes Reveals Novel Gene Organization in Sex-Linked Regions.</title>
        <authorList>
            <person name="Hyden B."/>
            <person name="Feng K."/>
            <person name="Yates T.B."/>
            <person name="Jawdy S."/>
            <person name="Cereghino C."/>
            <person name="Smart L.B."/>
            <person name="Muchero W."/>
        </authorList>
    </citation>
    <scope>NUCLEOTIDE SEQUENCE</scope>
    <source>
        <tissue evidence="1">Shoot tip</tissue>
    </source>
</reference>
<gene>
    <name evidence="1" type="ORF">OIU79_002407</name>
</gene>
<sequence>MKQLVLELDVNDEQVWNIALGRIARISGNYKINMNKTTKLCLMCLR</sequence>
<evidence type="ECO:0000313" key="2">
    <source>
        <dbReference type="Proteomes" id="UP001151532"/>
    </source>
</evidence>
<dbReference type="Proteomes" id="UP001151532">
    <property type="component" value="Chromosome 17"/>
</dbReference>
<dbReference type="OrthoDB" id="10553301at2759"/>
<name>A0A9Q0US13_SALPP</name>
<reference evidence="1" key="1">
    <citation type="submission" date="2022-11" db="EMBL/GenBank/DDBJ databases">
        <authorList>
            <person name="Hyden B.L."/>
            <person name="Feng K."/>
            <person name="Yates T."/>
            <person name="Jawdy S."/>
            <person name="Smart L.B."/>
            <person name="Muchero W."/>
        </authorList>
    </citation>
    <scope>NUCLEOTIDE SEQUENCE</scope>
    <source>
        <tissue evidence="1">Shoot tip</tissue>
    </source>
</reference>
<proteinExistence type="predicted"/>
<comment type="caution">
    <text evidence="1">The sequence shown here is derived from an EMBL/GenBank/DDBJ whole genome shotgun (WGS) entry which is preliminary data.</text>
</comment>